<evidence type="ECO:0000259" key="2">
    <source>
        <dbReference type="Pfam" id="PF07905"/>
    </source>
</evidence>
<feature type="region of interest" description="Disordered" evidence="1">
    <location>
        <begin position="350"/>
        <end position="394"/>
    </location>
</feature>
<organism evidence="4 5">
    <name type="scientific">Pseudonocardia parietis</name>
    <dbReference type="NCBI Taxonomy" id="570936"/>
    <lineage>
        <taxon>Bacteria</taxon>
        <taxon>Bacillati</taxon>
        <taxon>Actinomycetota</taxon>
        <taxon>Actinomycetes</taxon>
        <taxon>Pseudonocardiales</taxon>
        <taxon>Pseudonocardiaceae</taxon>
        <taxon>Pseudonocardia</taxon>
    </lineage>
</organism>
<sequence length="559" mass="57493">MTSMPSTGVTLRALLGDPALRLGREAVDDAALDATVAAAAVSELVEPGDWLQGGELVLTVGFLLPGDVDALTGYARHLRAHGVVALGVGLGADLPHRHTPSALVTAARRAGLPLLSVPDGVPFIAVTKAVFAYRDVAERARLQWALRTQRALTAAAVAPGGAEAVLAAHVEATGRTGVVVDLLGRVLAAAPVQGAAELADELTTTIADVRGQGLLGAAVEVTPARPGDAGRRREVHPLGSRRIRALLLIDGPATGAPPQQVTGDLVSLLSLELERRSGLDAASRRDRERLLAVLDRGVVDDDVAGRRLAAAGLPEAELRAAVVAAPRPDELAADLAAVLPDALVRVVSGPDVSDGAAPARSWEGRVPRPAPATGSSPVPGRRPPGGDETGGTGGRVELAVPASVDLEAVLGALAGGRPAGIGIAVRPGALAVSLRQARSALPMARLTGHPAHAADVASSRMLLALLDHDRLRAFADAVLGPFDADPRGPDLLRAVAAFVEHNGHWAATASALGVHRHTVRNRVEAAEWISGRRLASAQDRHELWLALRARDLGRAADPG</sequence>
<dbReference type="Proteomes" id="UP001519295">
    <property type="component" value="Unassembled WGS sequence"/>
</dbReference>
<dbReference type="InterPro" id="IPR012914">
    <property type="entry name" value="PucR_dom"/>
</dbReference>
<keyword evidence="5" id="KW-1185">Reference proteome</keyword>
<dbReference type="PANTHER" id="PTHR33744:SF1">
    <property type="entry name" value="DNA-BINDING TRANSCRIPTIONAL ACTIVATOR ADER"/>
    <property type="match status" value="1"/>
</dbReference>
<dbReference type="Gene3D" id="1.10.10.2840">
    <property type="entry name" value="PucR C-terminal helix-turn-helix domain"/>
    <property type="match status" value="1"/>
</dbReference>
<evidence type="ECO:0000256" key="1">
    <source>
        <dbReference type="SAM" id="MobiDB-lite"/>
    </source>
</evidence>
<evidence type="ECO:0000313" key="4">
    <source>
        <dbReference type="EMBL" id="MBP2369097.1"/>
    </source>
</evidence>
<reference evidence="4 5" key="1">
    <citation type="submission" date="2021-03" db="EMBL/GenBank/DDBJ databases">
        <title>Sequencing the genomes of 1000 actinobacteria strains.</title>
        <authorList>
            <person name="Klenk H.-P."/>
        </authorList>
    </citation>
    <scope>NUCLEOTIDE SEQUENCE [LARGE SCALE GENOMIC DNA]</scope>
    <source>
        <strain evidence="4 5">DSM 45256</strain>
    </source>
</reference>
<comment type="caution">
    <text evidence="4">The sequence shown here is derived from an EMBL/GenBank/DDBJ whole genome shotgun (WGS) entry which is preliminary data.</text>
</comment>
<dbReference type="InterPro" id="IPR051448">
    <property type="entry name" value="CdaR-like_regulators"/>
</dbReference>
<name>A0ABS4VYS4_9PSEU</name>
<dbReference type="Pfam" id="PF07905">
    <property type="entry name" value="PucR"/>
    <property type="match status" value="1"/>
</dbReference>
<gene>
    <name evidence="4" type="ORF">JOF36_004793</name>
</gene>
<feature type="domain" description="PucR C-terminal helix-turn-helix" evidence="3">
    <location>
        <begin position="491"/>
        <end position="549"/>
    </location>
</feature>
<dbReference type="InterPro" id="IPR042070">
    <property type="entry name" value="PucR_C-HTH_sf"/>
</dbReference>
<dbReference type="EMBL" id="JAGINU010000001">
    <property type="protein sequence ID" value="MBP2369097.1"/>
    <property type="molecule type" value="Genomic_DNA"/>
</dbReference>
<dbReference type="RefSeq" id="WP_245350955.1">
    <property type="nucleotide sequence ID" value="NZ_JAGINU010000001.1"/>
</dbReference>
<accession>A0ABS4VYS4</accession>
<dbReference type="PANTHER" id="PTHR33744">
    <property type="entry name" value="CARBOHYDRATE DIACID REGULATOR"/>
    <property type="match status" value="1"/>
</dbReference>
<proteinExistence type="predicted"/>
<protein>
    <submittedName>
        <fullName evidence="4">Purine catabolism regulator</fullName>
    </submittedName>
</protein>
<evidence type="ECO:0000259" key="3">
    <source>
        <dbReference type="Pfam" id="PF13556"/>
    </source>
</evidence>
<evidence type="ECO:0000313" key="5">
    <source>
        <dbReference type="Proteomes" id="UP001519295"/>
    </source>
</evidence>
<dbReference type="Pfam" id="PF13556">
    <property type="entry name" value="HTH_30"/>
    <property type="match status" value="1"/>
</dbReference>
<dbReference type="InterPro" id="IPR025736">
    <property type="entry name" value="PucR_C-HTH_dom"/>
</dbReference>
<feature type="domain" description="Purine catabolism PurC-like" evidence="2">
    <location>
        <begin position="27"/>
        <end position="132"/>
    </location>
</feature>